<feature type="region of interest" description="Disordered" evidence="1">
    <location>
        <begin position="1"/>
        <end position="49"/>
    </location>
</feature>
<reference evidence="2" key="2">
    <citation type="submission" date="2015-06" db="UniProtKB">
        <authorList>
            <consortium name="EnsemblPlants"/>
        </authorList>
    </citation>
    <scope>IDENTIFICATION</scope>
    <source>
        <strain evidence="2">DM1-3 516 R44</strain>
    </source>
</reference>
<feature type="compositionally biased region" description="Basic residues" evidence="1">
    <location>
        <begin position="33"/>
        <end position="44"/>
    </location>
</feature>
<dbReference type="PaxDb" id="4113-PGSC0003DMT400094087"/>
<dbReference type="EnsemblPlants" id="PGSC0003DMT400094087">
    <property type="protein sequence ID" value="PGSC0003DMT400094087"/>
    <property type="gene ID" value="PGSC0003DMG400043658"/>
</dbReference>
<sequence length="217" mass="24763">MARTSLDESGMPPRKRARGIVLNEGVAASTMKAHSKERKGKGKGVPRDEKMDVEITPISSIDIRRIEAEYKRDEADRRRAAPHDTSQSLKLFLYLQRHPCLLRPSGLRGQSLENRKLIHRLMPGGRDKYSYDTTTKFLDLVAKTNKDTEKVQHLIILLEMTKSKVARRNKPPQVRTKGITMSKDADTFRRKVAKLSKTCEKGKGKHKAFELSDRAER</sequence>
<protein>
    <submittedName>
        <fullName evidence="2">Uncharacterized protein</fullName>
    </submittedName>
</protein>
<dbReference type="Gramene" id="PGSC0003DMT400094087">
    <property type="protein sequence ID" value="PGSC0003DMT400094087"/>
    <property type="gene ID" value="PGSC0003DMG400043658"/>
</dbReference>
<evidence type="ECO:0000256" key="1">
    <source>
        <dbReference type="SAM" id="MobiDB-lite"/>
    </source>
</evidence>
<proteinExistence type="predicted"/>
<accession>M1DTD7</accession>
<dbReference type="AlphaFoldDB" id="M1DTD7"/>
<organism evidence="2 3">
    <name type="scientific">Solanum tuberosum</name>
    <name type="common">Potato</name>
    <dbReference type="NCBI Taxonomy" id="4113"/>
    <lineage>
        <taxon>Eukaryota</taxon>
        <taxon>Viridiplantae</taxon>
        <taxon>Streptophyta</taxon>
        <taxon>Embryophyta</taxon>
        <taxon>Tracheophyta</taxon>
        <taxon>Spermatophyta</taxon>
        <taxon>Magnoliopsida</taxon>
        <taxon>eudicotyledons</taxon>
        <taxon>Gunneridae</taxon>
        <taxon>Pentapetalae</taxon>
        <taxon>asterids</taxon>
        <taxon>lamiids</taxon>
        <taxon>Solanales</taxon>
        <taxon>Solanaceae</taxon>
        <taxon>Solanoideae</taxon>
        <taxon>Solaneae</taxon>
        <taxon>Solanum</taxon>
    </lineage>
</organism>
<name>M1DTD7_SOLTU</name>
<keyword evidence="3" id="KW-1185">Reference proteome</keyword>
<reference evidence="3" key="1">
    <citation type="journal article" date="2011" name="Nature">
        <title>Genome sequence and analysis of the tuber crop potato.</title>
        <authorList>
            <consortium name="The Potato Genome Sequencing Consortium"/>
        </authorList>
    </citation>
    <scope>NUCLEOTIDE SEQUENCE [LARGE SCALE GENOMIC DNA]</scope>
    <source>
        <strain evidence="3">cv. DM1-3 516 R44</strain>
    </source>
</reference>
<evidence type="ECO:0000313" key="2">
    <source>
        <dbReference type="EnsemblPlants" id="PGSC0003DMT400094087"/>
    </source>
</evidence>
<evidence type="ECO:0000313" key="3">
    <source>
        <dbReference type="Proteomes" id="UP000011115"/>
    </source>
</evidence>
<dbReference type="HOGENOM" id="CLU_1274175_0_0_1"/>
<dbReference type="InParanoid" id="M1DTD7"/>
<dbReference type="Proteomes" id="UP000011115">
    <property type="component" value="Unassembled WGS sequence"/>
</dbReference>